<proteinExistence type="predicted"/>
<name>A0ABT6N2P9_9SPHN</name>
<sequence length="139" mass="13498">MRIRITMLMLAAGLAVAAPADAQLEGLLGGGKSGGGGLGGLGGGAGLLGGGVSQIGAGNAAGLLGYCVKRKYLGGGDARSILGKLTGKPGVLGSKGYAAGQDGKLVTKQGTFSLDGVKDKVKGKVCDMVLDHAQGFIGR</sequence>
<evidence type="ECO:0000313" key="2">
    <source>
        <dbReference type="EMBL" id="MDH7639594.1"/>
    </source>
</evidence>
<dbReference type="RefSeq" id="WP_281044858.1">
    <property type="nucleotide sequence ID" value="NZ_JARYGZ010000001.1"/>
</dbReference>
<reference evidence="2" key="1">
    <citation type="submission" date="2023-04" db="EMBL/GenBank/DDBJ databases">
        <title>Sphingomonas sp. MAHUQ-71 isolated from rice field.</title>
        <authorList>
            <person name="Huq M.A."/>
        </authorList>
    </citation>
    <scope>NUCLEOTIDE SEQUENCE</scope>
    <source>
        <strain evidence="2">MAHUQ-71</strain>
    </source>
</reference>
<feature type="signal peptide" evidence="1">
    <location>
        <begin position="1"/>
        <end position="22"/>
    </location>
</feature>
<dbReference type="InterPro" id="IPR019637">
    <property type="entry name" value="DUF2501"/>
</dbReference>
<evidence type="ECO:0000313" key="3">
    <source>
        <dbReference type="Proteomes" id="UP001160625"/>
    </source>
</evidence>
<keyword evidence="1" id="KW-0732">Signal</keyword>
<dbReference type="Proteomes" id="UP001160625">
    <property type="component" value="Unassembled WGS sequence"/>
</dbReference>
<feature type="chain" id="PRO_5045054299" evidence="1">
    <location>
        <begin position="23"/>
        <end position="139"/>
    </location>
</feature>
<dbReference type="EMBL" id="JARYGZ010000001">
    <property type="protein sequence ID" value="MDH7639594.1"/>
    <property type="molecule type" value="Genomic_DNA"/>
</dbReference>
<dbReference type="Pfam" id="PF10696">
    <property type="entry name" value="DUF2501"/>
    <property type="match status" value="1"/>
</dbReference>
<evidence type="ECO:0000256" key="1">
    <source>
        <dbReference type="SAM" id="SignalP"/>
    </source>
</evidence>
<keyword evidence="3" id="KW-1185">Reference proteome</keyword>
<protein>
    <submittedName>
        <fullName evidence="2">DUF2501 domain-containing protein</fullName>
    </submittedName>
</protein>
<gene>
    <name evidence="2" type="ORF">QGN17_12720</name>
</gene>
<comment type="caution">
    <text evidence="2">The sequence shown here is derived from an EMBL/GenBank/DDBJ whole genome shotgun (WGS) entry which is preliminary data.</text>
</comment>
<organism evidence="2 3">
    <name type="scientific">Sphingomonas oryzagri</name>
    <dbReference type="NCBI Taxonomy" id="3042314"/>
    <lineage>
        <taxon>Bacteria</taxon>
        <taxon>Pseudomonadati</taxon>
        <taxon>Pseudomonadota</taxon>
        <taxon>Alphaproteobacteria</taxon>
        <taxon>Sphingomonadales</taxon>
        <taxon>Sphingomonadaceae</taxon>
        <taxon>Sphingomonas</taxon>
    </lineage>
</organism>
<accession>A0ABT6N2P9</accession>